<keyword evidence="5" id="KW-0963">Cytoplasm</keyword>
<evidence type="ECO:0000313" key="16">
    <source>
        <dbReference type="EMBL" id="KEF39832.1"/>
    </source>
</evidence>
<accession>A0A072NRH1</accession>
<evidence type="ECO:0000256" key="4">
    <source>
        <dbReference type="ARBA" id="ARBA00012140"/>
    </source>
</evidence>
<dbReference type="SUPFAM" id="SSF53335">
    <property type="entry name" value="S-adenosyl-L-methionine-dependent methyltransferases"/>
    <property type="match status" value="1"/>
</dbReference>
<comment type="similarity">
    <text evidence="3 14">Belongs to the class I-like SAM-binding methyltransferase superfamily. RsmB/NOP family.</text>
</comment>
<dbReference type="OrthoDB" id="9810297at2"/>
<dbReference type="InterPro" id="IPR029063">
    <property type="entry name" value="SAM-dependent_MTases_sf"/>
</dbReference>
<dbReference type="PANTHER" id="PTHR22807">
    <property type="entry name" value="NOP2 YEAST -RELATED NOL1/NOP2/FMU SUN DOMAIN-CONTAINING"/>
    <property type="match status" value="1"/>
</dbReference>
<feature type="binding site" evidence="14">
    <location>
        <position position="309"/>
    </location>
    <ligand>
        <name>S-adenosyl-L-methionine</name>
        <dbReference type="ChEBI" id="CHEBI:59789"/>
    </ligand>
</feature>
<dbReference type="PROSITE" id="PS01153">
    <property type="entry name" value="NOL1_NOP2_SUN"/>
    <property type="match status" value="1"/>
</dbReference>
<keyword evidence="10 14" id="KW-0694">RNA-binding</keyword>
<comment type="subcellular location">
    <subcellularLocation>
        <location evidence="2">Cytoplasm</location>
    </subcellularLocation>
</comment>
<dbReference type="Pfam" id="PF22458">
    <property type="entry name" value="RsmF-B_ferredox"/>
    <property type="match status" value="1"/>
</dbReference>
<dbReference type="Pfam" id="PF01029">
    <property type="entry name" value="NusB"/>
    <property type="match status" value="1"/>
</dbReference>
<keyword evidence="7 14" id="KW-0489">Methyltransferase</keyword>
<evidence type="ECO:0000256" key="1">
    <source>
        <dbReference type="ARBA" id="ARBA00002724"/>
    </source>
</evidence>
<evidence type="ECO:0000256" key="11">
    <source>
        <dbReference type="ARBA" id="ARBA00030399"/>
    </source>
</evidence>
<evidence type="ECO:0000256" key="5">
    <source>
        <dbReference type="ARBA" id="ARBA00022490"/>
    </source>
</evidence>
<dbReference type="Pfam" id="PF01189">
    <property type="entry name" value="Methyltr_RsmB-F"/>
    <property type="match status" value="1"/>
</dbReference>
<dbReference type="EC" id="2.1.1.176" evidence="4"/>
<evidence type="ECO:0000256" key="2">
    <source>
        <dbReference type="ARBA" id="ARBA00004496"/>
    </source>
</evidence>
<dbReference type="NCBIfam" id="TIGR00563">
    <property type="entry name" value="rsmB"/>
    <property type="match status" value="1"/>
</dbReference>
<dbReference type="PRINTS" id="PR02008">
    <property type="entry name" value="RCMTFAMILY"/>
</dbReference>
<dbReference type="InterPro" id="IPR035926">
    <property type="entry name" value="NusB-like_sf"/>
</dbReference>
<dbReference type="GO" id="GO:0003723">
    <property type="term" value="F:RNA binding"/>
    <property type="evidence" value="ECO:0007669"/>
    <property type="project" value="UniProtKB-UniRule"/>
</dbReference>
<dbReference type="InterPro" id="IPR001678">
    <property type="entry name" value="MeTrfase_RsmB-F_NOP2_dom"/>
</dbReference>
<dbReference type="GO" id="GO:0005737">
    <property type="term" value="C:cytoplasm"/>
    <property type="evidence" value="ECO:0007669"/>
    <property type="project" value="UniProtKB-SubCell"/>
</dbReference>
<feature type="binding site" evidence="14">
    <location>
        <position position="328"/>
    </location>
    <ligand>
        <name>S-adenosyl-L-methionine</name>
        <dbReference type="ChEBI" id="CHEBI:59789"/>
    </ligand>
</feature>
<dbReference type="InterPro" id="IPR054728">
    <property type="entry name" value="RsmB-like_ferredoxin"/>
</dbReference>
<sequence length="446" mass="50101">MSNNVREVALDTLLHIEKNQAYSNLLLNQMIKKEKLSSKDVGLLTEIVYGTVQRKLALDYYLQPFLKKQKKLELWVMILLRLSLYQMVYLDRIPERAVIHEAVEIAKKRGHRGISGMVNGVLRSIQREGLPDFNVIKDDLERLSIEMSLPLWLLQKWAGQYGLDVTKEICKSTLEPPMVSARVNCNKAAVPEVLSLLEEENVVAEKGNLSIDAILISNGNLATTKVFQEGYVTIQDESSMLVARALGPQKGDKVLDSCAAPGGKTTHIAELLGNDGKVISVDLHPHKVKLIEEQVKRLKLTNVETLVSDSRHLQEHFNSEEFDRILVDAPCSGFGVIRRKPDIKYSKKLDDIGQLAVIQLSILNSVAPLLKNGGTLVYSTCTIDQEENAAVAERFLAENKEFIVDETLIDRMPEQLKPYVQNGQVQILPHYFGTDGFFIASFRKQV</sequence>
<reference evidence="16 17" key="1">
    <citation type="submission" date="2014-04" db="EMBL/GenBank/DDBJ databases">
        <title>Draft genome sequence of Bacillus azotoformans MEV2011, a (co-) denitrifying strain unable to grow in the presence of oxygen.</title>
        <authorList>
            <person name="Nielsen M."/>
            <person name="Schreiber L."/>
            <person name="Finster K."/>
            <person name="Schramm A."/>
        </authorList>
    </citation>
    <scope>NUCLEOTIDE SEQUENCE [LARGE SCALE GENOMIC DNA]</scope>
    <source>
        <strain evidence="16 17">MEV2011</strain>
    </source>
</reference>
<evidence type="ECO:0000256" key="3">
    <source>
        <dbReference type="ARBA" id="ARBA00007494"/>
    </source>
</evidence>
<dbReference type="Gene3D" id="3.30.70.1170">
    <property type="entry name" value="Sun protein, domain 3"/>
    <property type="match status" value="1"/>
</dbReference>
<evidence type="ECO:0000256" key="8">
    <source>
        <dbReference type="ARBA" id="ARBA00022679"/>
    </source>
</evidence>
<feature type="binding site" evidence="14">
    <location>
        <begin position="258"/>
        <end position="264"/>
    </location>
    <ligand>
        <name>S-adenosyl-L-methionine</name>
        <dbReference type="ChEBI" id="CHEBI:59789"/>
    </ligand>
</feature>
<dbReference type="InterPro" id="IPR049560">
    <property type="entry name" value="MeTrfase_RsmB-F_NOP2_cat"/>
</dbReference>
<keyword evidence="9 14" id="KW-0949">S-adenosyl-L-methionine</keyword>
<evidence type="ECO:0000256" key="12">
    <source>
        <dbReference type="ARBA" id="ARBA00031088"/>
    </source>
</evidence>
<gene>
    <name evidence="16" type="ORF">M670_00856</name>
</gene>
<proteinExistence type="inferred from homology"/>
<feature type="domain" description="SAM-dependent MTase RsmB/NOP-type" evidence="15">
    <location>
        <begin position="169"/>
        <end position="445"/>
    </location>
</feature>
<dbReference type="NCBIfam" id="NF011494">
    <property type="entry name" value="PRK14902.1"/>
    <property type="match status" value="1"/>
</dbReference>
<keyword evidence="8 14" id="KW-0808">Transferase</keyword>
<dbReference type="PANTHER" id="PTHR22807:SF53">
    <property type="entry name" value="RIBOSOMAL RNA SMALL SUBUNIT METHYLTRANSFERASE B-RELATED"/>
    <property type="match status" value="1"/>
</dbReference>
<dbReference type="InterPro" id="IPR018314">
    <property type="entry name" value="RsmB/NOL1/NOP2-like_CS"/>
</dbReference>
<evidence type="ECO:0000256" key="6">
    <source>
        <dbReference type="ARBA" id="ARBA00022552"/>
    </source>
</evidence>
<evidence type="ECO:0000313" key="17">
    <source>
        <dbReference type="Proteomes" id="UP000027936"/>
    </source>
</evidence>
<dbReference type="PROSITE" id="PS51686">
    <property type="entry name" value="SAM_MT_RSMB_NOP"/>
    <property type="match status" value="1"/>
</dbReference>
<dbReference type="Gene3D" id="1.10.940.10">
    <property type="entry name" value="NusB-like"/>
    <property type="match status" value="1"/>
</dbReference>
<dbReference type="EMBL" id="JJRY01000002">
    <property type="protein sequence ID" value="KEF39832.1"/>
    <property type="molecule type" value="Genomic_DNA"/>
</dbReference>
<dbReference type="InterPro" id="IPR004573">
    <property type="entry name" value="rRNA_ssu_MeTfrase_B"/>
</dbReference>
<dbReference type="AlphaFoldDB" id="A0A072NRH1"/>
<evidence type="ECO:0000256" key="14">
    <source>
        <dbReference type="PROSITE-ProRule" id="PRU01023"/>
    </source>
</evidence>
<evidence type="ECO:0000259" key="15">
    <source>
        <dbReference type="PROSITE" id="PS51686"/>
    </source>
</evidence>
<comment type="function">
    <text evidence="1">Specifically methylates the cytosine at position 967 (m5C967) of 16S rRNA.</text>
</comment>
<dbReference type="GO" id="GO:0006355">
    <property type="term" value="P:regulation of DNA-templated transcription"/>
    <property type="evidence" value="ECO:0007669"/>
    <property type="project" value="InterPro"/>
</dbReference>
<feature type="active site" description="Nucleophile" evidence="14">
    <location>
        <position position="381"/>
    </location>
</feature>
<dbReference type="SUPFAM" id="SSF48013">
    <property type="entry name" value="NusB-like"/>
    <property type="match status" value="1"/>
</dbReference>
<dbReference type="CDD" id="cd02440">
    <property type="entry name" value="AdoMet_MTases"/>
    <property type="match status" value="1"/>
</dbReference>
<dbReference type="InterPro" id="IPR023267">
    <property type="entry name" value="RCMT"/>
</dbReference>
<dbReference type="FunFam" id="1.10.940.10:FF:000006">
    <property type="entry name" value="16S rRNA (Cytosine(967)-C(5))-methyltransferase RsmB"/>
    <property type="match status" value="1"/>
</dbReference>
<organism evidence="16 17">
    <name type="scientific">Schinkia azotoformans MEV2011</name>
    <dbReference type="NCBI Taxonomy" id="1348973"/>
    <lineage>
        <taxon>Bacteria</taxon>
        <taxon>Bacillati</taxon>
        <taxon>Bacillota</taxon>
        <taxon>Bacilli</taxon>
        <taxon>Bacillales</taxon>
        <taxon>Bacillaceae</taxon>
        <taxon>Calidifontibacillus/Schinkia group</taxon>
        <taxon>Schinkia</taxon>
    </lineage>
</organism>
<name>A0A072NRH1_SCHAZ</name>
<dbReference type="FunFam" id="3.40.50.150:FF:000022">
    <property type="entry name" value="Ribosomal RNA small subunit methyltransferase B"/>
    <property type="match status" value="1"/>
</dbReference>
<evidence type="ECO:0000256" key="10">
    <source>
        <dbReference type="ARBA" id="ARBA00022884"/>
    </source>
</evidence>
<dbReference type="GO" id="GO:0008649">
    <property type="term" value="F:rRNA methyltransferase activity"/>
    <property type="evidence" value="ECO:0007669"/>
    <property type="project" value="InterPro"/>
</dbReference>
<dbReference type="RefSeq" id="WP_035193551.1">
    <property type="nucleotide sequence ID" value="NZ_JJRY01000002.1"/>
</dbReference>
<evidence type="ECO:0000256" key="7">
    <source>
        <dbReference type="ARBA" id="ARBA00022603"/>
    </source>
</evidence>
<comment type="caution">
    <text evidence="16">The sequence shown here is derived from an EMBL/GenBank/DDBJ whole genome shotgun (WGS) entry which is preliminary data.</text>
</comment>
<dbReference type="Gene3D" id="3.40.50.150">
    <property type="entry name" value="Vaccinia Virus protein VP39"/>
    <property type="match status" value="1"/>
</dbReference>
<comment type="catalytic activity">
    <reaction evidence="13">
        <text>cytidine(967) in 16S rRNA + S-adenosyl-L-methionine = 5-methylcytidine(967) in 16S rRNA + S-adenosyl-L-homocysteine + H(+)</text>
        <dbReference type="Rhea" id="RHEA:42748"/>
        <dbReference type="Rhea" id="RHEA-COMP:10219"/>
        <dbReference type="Rhea" id="RHEA-COMP:10220"/>
        <dbReference type="ChEBI" id="CHEBI:15378"/>
        <dbReference type="ChEBI" id="CHEBI:57856"/>
        <dbReference type="ChEBI" id="CHEBI:59789"/>
        <dbReference type="ChEBI" id="CHEBI:74483"/>
        <dbReference type="ChEBI" id="CHEBI:82748"/>
        <dbReference type="EC" id="2.1.1.176"/>
    </reaction>
</comment>
<evidence type="ECO:0000256" key="13">
    <source>
        <dbReference type="ARBA" id="ARBA00047283"/>
    </source>
</evidence>
<dbReference type="PATRIC" id="fig|1348973.3.peg.828"/>
<evidence type="ECO:0000256" key="9">
    <source>
        <dbReference type="ARBA" id="ARBA00022691"/>
    </source>
</evidence>
<protein>
    <recommendedName>
        <fullName evidence="4">16S rRNA (cytosine(967)-C(5))-methyltransferase</fullName>
        <ecNumber evidence="4">2.1.1.176</ecNumber>
    </recommendedName>
    <alternativeName>
        <fullName evidence="11">16S rRNA m5C967 methyltransferase</fullName>
    </alternativeName>
    <alternativeName>
        <fullName evidence="12">rRNA (cytosine-C(5)-)-methyltransferase RsmB</fullName>
    </alternativeName>
</protein>
<dbReference type="InterPro" id="IPR006027">
    <property type="entry name" value="NusB_RsmB_TIM44"/>
</dbReference>
<keyword evidence="6" id="KW-0698">rRNA processing</keyword>
<feature type="binding site" evidence="14">
    <location>
        <position position="282"/>
    </location>
    <ligand>
        <name>S-adenosyl-L-methionine</name>
        <dbReference type="ChEBI" id="CHEBI:59789"/>
    </ligand>
</feature>
<dbReference type="Proteomes" id="UP000027936">
    <property type="component" value="Unassembled WGS sequence"/>
</dbReference>